<dbReference type="InterPro" id="IPR038116">
    <property type="entry name" value="TrpR-like_sf"/>
</dbReference>
<evidence type="ECO:0000313" key="2">
    <source>
        <dbReference type="Proteomes" id="UP000230553"/>
    </source>
</evidence>
<dbReference type="GO" id="GO:0043565">
    <property type="term" value="F:sequence-specific DNA binding"/>
    <property type="evidence" value="ECO:0007669"/>
    <property type="project" value="InterPro"/>
</dbReference>
<dbReference type="EMBL" id="PFNM01000012">
    <property type="protein sequence ID" value="PIZ45280.1"/>
    <property type="molecule type" value="Genomic_DNA"/>
</dbReference>
<accession>A0A2M7TGQ8</accession>
<dbReference type="Pfam" id="PF01371">
    <property type="entry name" value="Trp_repressor"/>
    <property type="match status" value="1"/>
</dbReference>
<proteinExistence type="predicted"/>
<sequence length="130" mass="15530">MVRVTKRGITKELENRILDVLLKKIKKIKKRKEMAGLLDQLLTFDEQIMVKKRLAIDFLLKEGKKYRDIEEIIDVSRRTISFVKKGLKKSPKKEKKICKLTKMDFKEPKIQIRKFPAYKGRGRWSFLHNL</sequence>
<gene>
    <name evidence="1" type="ORF">COY31_00700</name>
</gene>
<protein>
    <submittedName>
        <fullName evidence="1">Uncharacterized protein</fullName>
    </submittedName>
</protein>
<dbReference type="InterPro" id="IPR010921">
    <property type="entry name" value="Trp_repressor/repl_initiator"/>
</dbReference>
<dbReference type="Gene3D" id="1.10.1270.10">
    <property type="entry name" value="TrpR-like"/>
    <property type="match status" value="1"/>
</dbReference>
<dbReference type="AlphaFoldDB" id="A0A2M7TGQ8"/>
<dbReference type="InterPro" id="IPR000831">
    <property type="entry name" value="Trp_repress"/>
</dbReference>
<name>A0A2M7TGQ8_9BACT</name>
<dbReference type="Proteomes" id="UP000230553">
    <property type="component" value="Unassembled WGS sequence"/>
</dbReference>
<comment type="caution">
    <text evidence="1">The sequence shown here is derived from an EMBL/GenBank/DDBJ whole genome shotgun (WGS) entry which is preliminary data.</text>
</comment>
<organism evidence="1 2">
    <name type="scientific">Candidatus Wolfebacteria bacterium CG_4_10_14_0_2_um_filter_39_18</name>
    <dbReference type="NCBI Taxonomy" id="1975061"/>
    <lineage>
        <taxon>Bacteria</taxon>
        <taxon>Candidatus Wolfeibacteriota</taxon>
    </lineage>
</organism>
<reference evidence="2" key="1">
    <citation type="submission" date="2017-09" db="EMBL/GenBank/DDBJ databases">
        <title>Depth-based differentiation of microbial function through sediment-hosted aquifers and enrichment of novel symbionts in the deep terrestrial subsurface.</title>
        <authorList>
            <person name="Probst A.J."/>
            <person name="Ladd B."/>
            <person name="Jarett J.K."/>
            <person name="Geller-Mcgrath D.E."/>
            <person name="Sieber C.M.K."/>
            <person name="Emerson J.B."/>
            <person name="Anantharaman K."/>
            <person name="Thomas B.C."/>
            <person name="Malmstrom R."/>
            <person name="Stieglmeier M."/>
            <person name="Klingl A."/>
            <person name="Woyke T."/>
            <person name="Ryan C.M."/>
            <person name="Banfield J.F."/>
        </authorList>
    </citation>
    <scope>NUCLEOTIDE SEQUENCE [LARGE SCALE GENOMIC DNA]</scope>
</reference>
<dbReference type="GO" id="GO:0003700">
    <property type="term" value="F:DNA-binding transcription factor activity"/>
    <property type="evidence" value="ECO:0007669"/>
    <property type="project" value="InterPro"/>
</dbReference>
<evidence type="ECO:0000313" key="1">
    <source>
        <dbReference type="EMBL" id="PIZ45280.1"/>
    </source>
</evidence>
<dbReference type="SUPFAM" id="SSF48295">
    <property type="entry name" value="TrpR-like"/>
    <property type="match status" value="1"/>
</dbReference>